<feature type="transmembrane region" description="Helical" evidence="10">
    <location>
        <begin position="94"/>
        <end position="114"/>
    </location>
</feature>
<dbReference type="Pfam" id="PF00950">
    <property type="entry name" value="ABC-3"/>
    <property type="match status" value="1"/>
</dbReference>
<accession>A0A7X0Z6B9</accession>
<name>A0A7X0Z6B9_9LIST</name>
<evidence type="ECO:0000313" key="11">
    <source>
        <dbReference type="EMBL" id="MBC2176758.1"/>
    </source>
</evidence>
<keyword evidence="3 9" id="KW-0812">Transmembrane</keyword>
<reference evidence="11 12" key="1">
    <citation type="submission" date="2020-03" db="EMBL/GenBank/DDBJ databases">
        <title>Soil Listeria distribution.</title>
        <authorList>
            <person name="Liao J."/>
            <person name="Wiedmann M."/>
        </authorList>
    </citation>
    <scope>NUCLEOTIDE SEQUENCE [LARGE SCALE GENOMIC DNA]</scope>
    <source>
        <strain evidence="11 12">FSL L7-0259</strain>
    </source>
</reference>
<proteinExistence type="inferred from homology"/>
<dbReference type="SUPFAM" id="SSF81345">
    <property type="entry name" value="ABC transporter involved in vitamin B12 uptake, BtuC"/>
    <property type="match status" value="1"/>
</dbReference>
<dbReference type="GO" id="GO:0055085">
    <property type="term" value="P:transmembrane transport"/>
    <property type="evidence" value="ECO:0007669"/>
    <property type="project" value="InterPro"/>
</dbReference>
<feature type="transmembrane region" description="Helical" evidence="10">
    <location>
        <begin position="134"/>
        <end position="152"/>
    </location>
</feature>
<dbReference type="InterPro" id="IPR001626">
    <property type="entry name" value="ABC_TroCD"/>
</dbReference>
<sequence>MLFLEGLMQYEFLQKALLTSVIVGIVSGVIGSFIILRGMSLMGDAISHAVLPGVAVSYMLGVNFFFGAAAFGVIAALGIGFVNQNSRIKNDTAIGIVFSSFFALGIIMISYAQSSTDLYHILFGNVLAVRNSDMWITLVIGAVVLLLVGLFYKELLVSSFDPVMAESYGLKVRVLHYFLMTLLTLVTVASLQTVGIILVVAMLITPAATAYLLTNRLSVMLFLAAGFGALSAVIGLYFSYMYNLASGASIVLAATVLFILVFVFSPKQGLIFGKRSVKQ</sequence>
<keyword evidence="9" id="KW-0813">Transport</keyword>
<dbReference type="GO" id="GO:0010043">
    <property type="term" value="P:response to zinc ion"/>
    <property type="evidence" value="ECO:0007669"/>
    <property type="project" value="TreeGrafter"/>
</dbReference>
<evidence type="ECO:0000256" key="5">
    <source>
        <dbReference type="ARBA" id="ARBA00023065"/>
    </source>
</evidence>
<dbReference type="InterPro" id="IPR037294">
    <property type="entry name" value="ABC_BtuC-like"/>
</dbReference>
<dbReference type="GO" id="GO:0043190">
    <property type="term" value="C:ATP-binding cassette (ABC) transporter complex"/>
    <property type="evidence" value="ECO:0007669"/>
    <property type="project" value="InterPro"/>
</dbReference>
<evidence type="ECO:0000256" key="3">
    <source>
        <dbReference type="ARBA" id="ARBA00022692"/>
    </source>
</evidence>
<feature type="transmembrane region" description="Helical" evidence="10">
    <location>
        <begin position="244"/>
        <end position="265"/>
    </location>
</feature>
<feature type="transmembrane region" description="Helical" evidence="10">
    <location>
        <begin position="12"/>
        <end position="36"/>
    </location>
</feature>
<evidence type="ECO:0000256" key="1">
    <source>
        <dbReference type="ARBA" id="ARBA00004141"/>
    </source>
</evidence>
<dbReference type="RefSeq" id="WP_185548929.1">
    <property type="nucleotide sequence ID" value="NZ_JAARYD010000004.1"/>
</dbReference>
<evidence type="ECO:0000256" key="7">
    <source>
        <dbReference type="ARBA" id="ARBA00057828"/>
    </source>
</evidence>
<feature type="transmembrane region" description="Helical" evidence="10">
    <location>
        <begin position="56"/>
        <end position="82"/>
    </location>
</feature>
<evidence type="ECO:0000256" key="8">
    <source>
        <dbReference type="ARBA" id="ARBA00073179"/>
    </source>
</evidence>
<feature type="transmembrane region" description="Helical" evidence="10">
    <location>
        <begin position="195"/>
        <end position="213"/>
    </location>
</feature>
<dbReference type="EMBL" id="JAARYD010000004">
    <property type="protein sequence ID" value="MBC2176758.1"/>
    <property type="molecule type" value="Genomic_DNA"/>
</dbReference>
<evidence type="ECO:0000313" key="12">
    <source>
        <dbReference type="Proteomes" id="UP000541735"/>
    </source>
</evidence>
<protein>
    <recommendedName>
        <fullName evidence="8">Manganese transport system membrane protein MntC</fullName>
    </recommendedName>
</protein>
<feature type="transmembrane region" description="Helical" evidence="10">
    <location>
        <begin position="172"/>
        <end position="189"/>
    </location>
</feature>
<evidence type="ECO:0000256" key="2">
    <source>
        <dbReference type="ARBA" id="ARBA00008034"/>
    </source>
</evidence>
<comment type="function">
    <text evidence="7">This protein is probably a component of a manganese permease, a binding protein-dependent, ATP-driven transport system.</text>
</comment>
<keyword evidence="4 10" id="KW-1133">Transmembrane helix</keyword>
<dbReference type="FunFam" id="1.10.3470.10:FF:000003">
    <property type="entry name" value="Iron ABC transporter permease SitD"/>
    <property type="match status" value="1"/>
</dbReference>
<comment type="caution">
    <text evidence="11">The sequence shown here is derived from an EMBL/GenBank/DDBJ whole genome shotgun (WGS) entry which is preliminary data.</text>
</comment>
<dbReference type="GO" id="GO:0071281">
    <property type="term" value="P:cellular response to iron ion"/>
    <property type="evidence" value="ECO:0007669"/>
    <property type="project" value="UniProtKB-ARBA"/>
</dbReference>
<gene>
    <name evidence="11" type="ORF">HCB27_09030</name>
</gene>
<dbReference type="Proteomes" id="UP000541735">
    <property type="component" value="Unassembled WGS sequence"/>
</dbReference>
<dbReference type="AlphaFoldDB" id="A0A7X0Z6B9"/>
<dbReference type="PANTHER" id="PTHR30477">
    <property type="entry name" value="ABC-TRANSPORTER METAL-BINDING PROTEIN"/>
    <property type="match status" value="1"/>
</dbReference>
<evidence type="ECO:0000256" key="10">
    <source>
        <dbReference type="SAM" id="Phobius"/>
    </source>
</evidence>
<keyword evidence="5" id="KW-0406">Ion transport</keyword>
<dbReference type="GO" id="GO:0006811">
    <property type="term" value="P:monoatomic ion transport"/>
    <property type="evidence" value="ECO:0007669"/>
    <property type="project" value="UniProtKB-KW"/>
</dbReference>
<dbReference type="CDD" id="cd06550">
    <property type="entry name" value="TM_ABC_iron-siderophores_like"/>
    <property type="match status" value="1"/>
</dbReference>
<dbReference type="PANTHER" id="PTHR30477:SF13">
    <property type="entry name" value="IRON TRANSPORT SYSTEM MEMBRANE PROTEIN HI_0360-RELATED"/>
    <property type="match status" value="1"/>
</dbReference>
<keyword evidence="6 10" id="KW-0472">Membrane</keyword>
<evidence type="ECO:0000256" key="9">
    <source>
        <dbReference type="RuleBase" id="RU003943"/>
    </source>
</evidence>
<evidence type="ECO:0000256" key="4">
    <source>
        <dbReference type="ARBA" id="ARBA00022989"/>
    </source>
</evidence>
<organism evidence="11 12">
    <name type="scientific">Listeria booriae</name>
    <dbReference type="NCBI Taxonomy" id="1552123"/>
    <lineage>
        <taxon>Bacteria</taxon>
        <taxon>Bacillati</taxon>
        <taxon>Bacillota</taxon>
        <taxon>Bacilli</taxon>
        <taxon>Bacillales</taxon>
        <taxon>Listeriaceae</taxon>
        <taxon>Listeria</taxon>
    </lineage>
</organism>
<dbReference type="Gene3D" id="1.10.3470.10">
    <property type="entry name" value="ABC transporter involved in vitamin B12 uptake, BtuC"/>
    <property type="match status" value="1"/>
</dbReference>
<evidence type="ECO:0000256" key="6">
    <source>
        <dbReference type="ARBA" id="ARBA00023136"/>
    </source>
</evidence>
<comment type="similarity">
    <text evidence="2 9">Belongs to the ABC-3 integral membrane protein family.</text>
</comment>
<feature type="transmembrane region" description="Helical" evidence="10">
    <location>
        <begin position="220"/>
        <end position="238"/>
    </location>
</feature>
<comment type="subcellular location">
    <subcellularLocation>
        <location evidence="9">Cell membrane</location>
        <topology evidence="9">Multi-pass membrane protein</topology>
    </subcellularLocation>
    <subcellularLocation>
        <location evidence="1">Membrane</location>
        <topology evidence="1">Multi-pass membrane protein</topology>
    </subcellularLocation>
</comment>